<dbReference type="PROSITE" id="PS01128">
    <property type="entry name" value="SHIKIMATE_KINASE"/>
    <property type="match status" value="1"/>
</dbReference>
<evidence type="ECO:0000256" key="8">
    <source>
        <dbReference type="ARBA" id="ARBA00022840"/>
    </source>
</evidence>
<reference evidence="12 13" key="1">
    <citation type="journal article" date="2018" name="Parasitology">
        <title>The reduced genome of Candidatus Kinetoplastibacterium sorsogonicusi, the endosymbiont of Kentomonas sorsogonicus (Trypanosomatidae): loss of the haem-synthesis pathway.</title>
        <authorList>
            <person name="Silva F.M."/>
            <person name="Kostygov A.Y."/>
            <person name="Spodareva V.V."/>
            <person name="Butenko A."/>
            <person name="Tossou R."/>
            <person name="Lukes J."/>
            <person name="Yurchenko V."/>
            <person name="Alves J.M.P."/>
        </authorList>
    </citation>
    <scope>NUCLEOTIDE SEQUENCE [LARGE SCALE GENOMIC DNA]</scope>
    <source>
        <strain evidence="12 13">MF-08</strain>
    </source>
</reference>
<proteinExistence type="inferred from homology"/>
<dbReference type="Proteomes" id="UP000266796">
    <property type="component" value="Chromosome"/>
</dbReference>
<dbReference type="UniPathway" id="UPA00053">
    <property type="reaction ID" value="UER00088"/>
</dbReference>
<dbReference type="InterPro" id="IPR023000">
    <property type="entry name" value="Shikimate_kinase_CS"/>
</dbReference>
<feature type="binding site" evidence="11">
    <location>
        <position position="150"/>
    </location>
    <ligand>
        <name>substrate</name>
    </ligand>
</feature>
<comment type="subunit">
    <text evidence="11">Monomer.</text>
</comment>
<keyword evidence="9 11" id="KW-0057">Aromatic amino acid biosynthesis</keyword>
<evidence type="ECO:0000256" key="5">
    <source>
        <dbReference type="ARBA" id="ARBA00022679"/>
    </source>
</evidence>
<dbReference type="InterPro" id="IPR031322">
    <property type="entry name" value="Shikimate/glucono_kinase"/>
</dbReference>
<comment type="caution">
    <text evidence="11">Lacks conserved residue(s) required for the propagation of feature annotation.</text>
</comment>
<dbReference type="GO" id="GO:0009423">
    <property type="term" value="P:chorismate biosynthetic process"/>
    <property type="evidence" value="ECO:0007669"/>
    <property type="project" value="UniProtKB-UniRule"/>
</dbReference>
<keyword evidence="5 11" id="KW-0808">Transferase</keyword>
<evidence type="ECO:0000256" key="4">
    <source>
        <dbReference type="ARBA" id="ARBA00022605"/>
    </source>
</evidence>
<dbReference type="GO" id="GO:0009073">
    <property type="term" value="P:aromatic amino acid family biosynthetic process"/>
    <property type="evidence" value="ECO:0007669"/>
    <property type="project" value="UniProtKB-KW"/>
</dbReference>
<dbReference type="GO" id="GO:0004765">
    <property type="term" value="F:shikimate kinase activity"/>
    <property type="evidence" value="ECO:0007669"/>
    <property type="project" value="UniProtKB-UniRule"/>
</dbReference>
<dbReference type="EC" id="2.7.1.71" evidence="3 11"/>
<keyword evidence="11" id="KW-0963">Cytoplasm</keyword>
<dbReference type="HAMAP" id="MF_00109">
    <property type="entry name" value="Shikimate_kinase"/>
    <property type="match status" value="1"/>
</dbReference>
<keyword evidence="11" id="KW-0479">Metal-binding</keyword>
<keyword evidence="8 11" id="KW-0067">ATP-binding</keyword>
<evidence type="ECO:0000256" key="3">
    <source>
        <dbReference type="ARBA" id="ARBA00012154"/>
    </source>
</evidence>
<feature type="binding site" evidence="11">
    <location>
        <position position="93"/>
    </location>
    <ligand>
        <name>substrate</name>
    </ligand>
</feature>
<dbReference type="Pfam" id="PF01202">
    <property type="entry name" value="SKI"/>
    <property type="match status" value="1"/>
</dbReference>
<keyword evidence="11" id="KW-0460">Magnesium</keyword>
<feature type="binding site" evidence="11">
    <location>
        <position position="71"/>
    </location>
    <ligand>
        <name>substrate</name>
    </ligand>
</feature>
<organism evidence="12 13">
    <name type="scientific">Candidatus Kinetoplastidibacterium kentomonadis</name>
    <dbReference type="NCBI Taxonomy" id="1576550"/>
    <lineage>
        <taxon>Bacteria</taxon>
        <taxon>Pseudomonadati</taxon>
        <taxon>Pseudomonadota</taxon>
        <taxon>Betaproteobacteria</taxon>
        <taxon>Candidatus Kinetoplastidibacterium</taxon>
    </lineage>
</organism>
<keyword evidence="13" id="KW-1185">Reference proteome</keyword>
<comment type="function">
    <text evidence="11">Catalyzes the specific phosphorylation of the 3-hydroxyl group of shikimic acid using ATP as a cosubstrate.</text>
</comment>
<feature type="binding site" evidence="11">
    <location>
        <position position="29"/>
    </location>
    <ligand>
        <name>Mg(2+)</name>
        <dbReference type="ChEBI" id="CHEBI:18420"/>
    </ligand>
</feature>
<comment type="catalytic activity">
    <reaction evidence="10 11">
        <text>shikimate + ATP = 3-phosphoshikimate + ADP + H(+)</text>
        <dbReference type="Rhea" id="RHEA:13121"/>
        <dbReference type="ChEBI" id="CHEBI:15378"/>
        <dbReference type="ChEBI" id="CHEBI:30616"/>
        <dbReference type="ChEBI" id="CHEBI:36208"/>
        <dbReference type="ChEBI" id="CHEBI:145989"/>
        <dbReference type="ChEBI" id="CHEBI:456216"/>
        <dbReference type="EC" id="2.7.1.71"/>
    </reaction>
</comment>
<dbReference type="KEGG" id="kso:CKSOR_00665"/>
<evidence type="ECO:0000313" key="13">
    <source>
        <dbReference type="Proteomes" id="UP000266796"/>
    </source>
</evidence>
<protein>
    <recommendedName>
        <fullName evidence="3 11">Shikimate kinase</fullName>
        <shortName evidence="11">SK</shortName>
        <ecNumber evidence="3 11">2.7.1.71</ecNumber>
    </recommendedName>
</protein>
<comment type="pathway">
    <text evidence="1 11">Metabolic intermediate biosynthesis; chorismate biosynthesis; chorismate from D-erythrose 4-phosphate and phosphoenolpyruvate: step 5/7.</text>
</comment>
<dbReference type="PANTHER" id="PTHR21087">
    <property type="entry name" value="SHIKIMATE KINASE"/>
    <property type="match status" value="1"/>
</dbReference>
<dbReference type="GO" id="GO:0000287">
    <property type="term" value="F:magnesium ion binding"/>
    <property type="evidence" value="ECO:0007669"/>
    <property type="project" value="UniProtKB-UniRule"/>
</dbReference>
<sequence length="187" mass="21367">MNCNNYKNIQKLSYNDPIFLIGMMGSGKTTIGKHLAKNLNRKFLDLDHLIELKSGLNIPTIFEIVGEVGFREQESCVLNECLNCKNTIIATGGGIILSEKNRISLMKSGIVVYFKTNINELFKRTYKDNNRPLLSTKDPYITIEKMLKLREPLYLKTADLVIDTSINSIENIINSLLILLYEHKRIK</sequence>
<comment type="subcellular location">
    <subcellularLocation>
        <location evidence="11">Cytoplasm</location>
    </subcellularLocation>
</comment>
<evidence type="ECO:0000256" key="7">
    <source>
        <dbReference type="ARBA" id="ARBA00022777"/>
    </source>
</evidence>
<evidence type="ECO:0000256" key="10">
    <source>
        <dbReference type="ARBA" id="ARBA00048567"/>
    </source>
</evidence>
<dbReference type="EMBL" id="CP025628">
    <property type="protein sequence ID" value="AWD32766.1"/>
    <property type="molecule type" value="Genomic_DNA"/>
</dbReference>
<dbReference type="OrthoDB" id="9800332at2"/>
<dbReference type="GO" id="GO:0005829">
    <property type="term" value="C:cytosol"/>
    <property type="evidence" value="ECO:0007669"/>
    <property type="project" value="TreeGrafter"/>
</dbReference>
<dbReference type="Gene3D" id="3.40.50.300">
    <property type="entry name" value="P-loop containing nucleotide triphosphate hydrolases"/>
    <property type="match status" value="1"/>
</dbReference>
<dbReference type="CDD" id="cd00464">
    <property type="entry name" value="SK"/>
    <property type="match status" value="1"/>
</dbReference>
<evidence type="ECO:0000313" key="12">
    <source>
        <dbReference type="EMBL" id="AWD32766.1"/>
    </source>
</evidence>
<evidence type="ECO:0000256" key="1">
    <source>
        <dbReference type="ARBA" id="ARBA00004842"/>
    </source>
</evidence>
<dbReference type="InterPro" id="IPR000623">
    <property type="entry name" value="Shikimate_kinase/TSH1"/>
</dbReference>
<dbReference type="InterPro" id="IPR027417">
    <property type="entry name" value="P-loop_NTPase"/>
</dbReference>
<keyword evidence="6 11" id="KW-0547">Nucleotide-binding</keyword>
<evidence type="ECO:0000256" key="9">
    <source>
        <dbReference type="ARBA" id="ARBA00023141"/>
    </source>
</evidence>
<dbReference type="SUPFAM" id="SSF52540">
    <property type="entry name" value="P-loop containing nucleoside triphosphate hydrolases"/>
    <property type="match status" value="1"/>
</dbReference>
<comment type="similarity">
    <text evidence="2 11">Belongs to the shikimate kinase family.</text>
</comment>
<evidence type="ECO:0000256" key="2">
    <source>
        <dbReference type="ARBA" id="ARBA00006997"/>
    </source>
</evidence>
<dbReference type="AlphaFoldDB" id="A0A3S7JAS0"/>
<feature type="binding site" evidence="11">
    <location>
        <position position="47"/>
    </location>
    <ligand>
        <name>substrate</name>
    </ligand>
</feature>
<dbReference type="RefSeq" id="WP_108674157.1">
    <property type="nucleotide sequence ID" value="NZ_CP025628.1"/>
</dbReference>
<feature type="binding site" evidence="11">
    <location>
        <position position="131"/>
    </location>
    <ligand>
        <name>ATP</name>
        <dbReference type="ChEBI" id="CHEBI:30616"/>
    </ligand>
</feature>
<accession>A0A3S7JAS0</accession>
<dbReference type="GO" id="GO:0008652">
    <property type="term" value="P:amino acid biosynthetic process"/>
    <property type="evidence" value="ECO:0007669"/>
    <property type="project" value="UniProtKB-KW"/>
</dbReference>
<name>A0A3S7JAS0_9PROT</name>
<dbReference type="GO" id="GO:0005524">
    <property type="term" value="F:ATP binding"/>
    <property type="evidence" value="ECO:0007669"/>
    <property type="project" value="UniProtKB-UniRule"/>
</dbReference>
<evidence type="ECO:0000256" key="11">
    <source>
        <dbReference type="HAMAP-Rule" id="MF_00109"/>
    </source>
</evidence>
<keyword evidence="7 11" id="KW-0418">Kinase</keyword>
<evidence type="ECO:0000256" key="6">
    <source>
        <dbReference type="ARBA" id="ARBA00022741"/>
    </source>
</evidence>
<keyword evidence="4 11" id="KW-0028">Amino-acid biosynthesis</keyword>
<dbReference type="PRINTS" id="PR01100">
    <property type="entry name" value="SHIKIMTKNASE"/>
</dbReference>
<comment type="cofactor">
    <cofactor evidence="11">
        <name>Mg(2+)</name>
        <dbReference type="ChEBI" id="CHEBI:18420"/>
    </cofactor>
    <text evidence="11">Binds 1 Mg(2+) ion per subunit.</text>
</comment>
<feature type="binding site" evidence="11">
    <location>
        <begin position="25"/>
        <end position="30"/>
    </location>
    <ligand>
        <name>ATP</name>
        <dbReference type="ChEBI" id="CHEBI:30616"/>
    </ligand>
</feature>
<dbReference type="PANTHER" id="PTHR21087:SF16">
    <property type="entry name" value="SHIKIMATE KINASE 1, CHLOROPLASTIC"/>
    <property type="match status" value="1"/>
</dbReference>
<gene>
    <name evidence="11 12" type="primary">aroK</name>
    <name evidence="12" type="ORF">CKSOR_00665</name>
</gene>